<dbReference type="GO" id="GO:0016405">
    <property type="term" value="F:CoA-ligase activity"/>
    <property type="evidence" value="ECO:0007669"/>
    <property type="project" value="TreeGrafter"/>
</dbReference>
<dbReference type="InterPro" id="IPR000873">
    <property type="entry name" value="AMP-dep_synth/lig_dom"/>
</dbReference>
<gene>
    <name evidence="4" type="ORF">FISHEDRAFT_50766</name>
</gene>
<dbReference type="EMBL" id="KN882065">
    <property type="protein sequence ID" value="KIY44782.1"/>
    <property type="molecule type" value="Genomic_DNA"/>
</dbReference>
<name>A0A0D7A164_9AGAR</name>
<dbReference type="PANTHER" id="PTHR24096:SF422">
    <property type="entry name" value="BCDNA.GH02901"/>
    <property type="match status" value="1"/>
</dbReference>
<dbReference type="Pfam" id="PF00501">
    <property type="entry name" value="AMP-binding"/>
    <property type="match status" value="1"/>
</dbReference>
<dbReference type="Gene3D" id="3.30.300.30">
    <property type="match status" value="1"/>
</dbReference>
<reference evidence="4 5" key="1">
    <citation type="journal article" date="2015" name="Fungal Genet. Biol.">
        <title>Evolution of novel wood decay mechanisms in Agaricales revealed by the genome sequences of Fistulina hepatica and Cylindrobasidium torrendii.</title>
        <authorList>
            <person name="Floudas D."/>
            <person name="Held B.W."/>
            <person name="Riley R."/>
            <person name="Nagy L.G."/>
            <person name="Koehler G."/>
            <person name="Ransdell A.S."/>
            <person name="Younus H."/>
            <person name="Chow J."/>
            <person name="Chiniquy J."/>
            <person name="Lipzen A."/>
            <person name="Tritt A."/>
            <person name="Sun H."/>
            <person name="Haridas S."/>
            <person name="LaButti K."/>
            <person name="Ohm R.A."/>
            <person name="Kues U."/>
            <person name="Blanchette R.A."/>
            <person name="Grigoriev I.V."/>
            <person name="Minto R.E."/>
            <person name="Hibbett D.S."/>
        </authorList>
    </citation>
    <scope>NUCLEOTIDE SEQUENCE [LARGE SCALE GENOMIC DNA]</scope>
    <source>
        <strain evidence="4 5">ATCC 64428</strain>
    </source>
</reference>
<keyword evidence="1" id="KW-0812">Transmembrane</keyword>
<dbReference type="PROSITE" id="PS00455">
    <property type="entry name" value="AMP_BINDING"/>
    <property type="match status" value="1"/>
</dbReference>
<evidence type="ECO:0000259" key="2">
    <source>
        <dbReference type="Pfam" id="PF00501"/>
    </source>
</evidence>
<dbReference type="OrthoDB" id="6509636at2759"/>
<keyword evidence="1" id="KW-0472">Membrane</keyword>
<dbReference type="Gene3D" id="3.40.50.980">
    <property type="match status" value="2"/>
</dbReference>
<accession>A0A0D7A164</accession>
<feature type="domain" description="AMP-binding enzyme C-terminal" evidence="3">
    <location>
        <begin position="453"/>
        <end position="540"/>
    </location>
</feature>
<evidence type="ECO:0000259" key="3">
    <source>
        <dbReference type="Pfam" id="PF13193"/>
    </source>
</evidence>
<dbReference type="AlphaFoldDB" id="A0A0D7A164"/>
<dbReference type="PANTHER" id="PTHR24096">
    <property type="entry name" value="LONG-CHAIN-FATTY-ACID--COA LIGASE"/>
    <property type="match status" value="1"/>
</dbReference>
<feature type="domain" description="AMP-dependent synthetase/ligase" evidence="2">
    <location>
        <begin position="55"/>
        <end position="409"/>
    </location>
</feature>
<feature type="transmembrane region" description="Helical" evidence="1">
    <location>
        <begin position="249"/>
        <end position="271"/>
    </location>
</feature>
<proteinExistence type="predicted"/>
<dbReference type="InterPro" id="IPR020845">
    <property type="entry name" value="AMP-binding_CS"/>
</dbReference>
<dbReference type="Proteomes" id="UP000054144">
    <property type="component" value="Unassembled WGS sequence"/>
</dbReference>
<protein>
    <submittedName>
        <fullName evidence="4">Acetyl-CoA synthetase-like protein</fullName>
    </submittedName>
</protein>
<evidence type="ECO:0000256" key="1">
    <source>
        <dbReference type="SAM" id="Phobius"/>
    </source>
</evidence>
<dbReference type="InterPro" id="IPR045851">
    <property type="entry name" value="AMP-bd_C_sf"/>
</dbReference>
<evidence type="ECO:0000313" key="5">
    <source>
        <dbReference type="Proteomes" id="UP000054144"/>
    </source>
</evidence>
<dbReference type="InterPro" id="IPR025110">
    <property type="entry name" value="AMP-bd_C"/>
</dbReference>
<sequence>MAREYHCPTGPLTAVIPDDLTLPQFMLDSTHELRPSSKGIPWFIERQSGRKIFATEVKQKTRALANSLYSEYSVLLLFARNSCNYPVVVWAIHRLGAIVSPANPDYAVNELVHQLRTTGARLIVTHAEGFKIALEAARIVGIPPQRVITMDGPGSGQPHGTVDELIARGGPKDQVFPEIKLKPGEARTKLAFLCCSSGTTGEPKAVAIPHFAPIANVIQSAVHNKVNRLPLEKQRYRAGAVALCVLPLYHIYGLVVNLHFVLFCAMSLVMVPKFKFDEMLEDITKYRITHLHIVPPQAVLLLKHPLTKKYDLSHIRFIMSGAAPLTGEVTQQLAKMLPNADIGQGYGMTETSTVVTVYPISQKTGKPGSAGQLLPGCVARVVKEDGSLADVGEIGELVVKSPSLALCYYKNEQATQETFVNGWVRTGDEVRFDEEGEMYVIIELKGFQVAPAELEGCILGHPDVSDACVVGIPDDFSGEVPLAFVVLAADAAKRVAADASAGDIIKRAIIKHVADNKIGYKHLAGGVEFVAAIPKNPSGKLLRRHLRAKAKEVVQERKAKEAARGTKAKL</sequence>
<dbReference type="Gene3D" id="2.30.38.10">
    <property type="entry name" value="Luciferase, Domain 3"/>
    <property type="match status" value="1"/>
</dbReference>
<keyword evidence="5" id="KW-1185">Reference proteome</keyword>
<keyword evidence="1" id="KW-1133">Transmembrane helix</keyword>
<dbReference type="Pfam" id="PF13193">
    <property type="entry name" value="AMP-binding_C"/>
    <property type="match status" value="1"/>
</dbReference>
<organism evidence="4 5">
    <name type="scientific">Fistulina hepatica ATCC 64428</name>
    <dbReference type="NCBI Taxonomy" id="1128425"/>
    <lineage>
        <taxon>Eukaryota</taxon>
        <taxon>Fungi</taxon>
        <taxon>Dikarya</taxon>
        <taxon>Basidiomycota</taxon>
        <taxon>Agaricomycotina</taxon>
        <taxon>Agaricomycetes</taxon>
        <taxon>Agaricomycetidae</taxon>
        <taxon>Agaricales</taxon>
        <taxon>Fistulinaceae</taxon>
        <taxon>Fistulina</taxon>
    </lineage>
</organism>
<dbReference type="SUPFAM" id="SSF56801">
    <property type="entry name" value="Acetyl-CoA synthetase-like"/>
    <property type="match status" value="1"/>
</dbReference>
<evidence type="ECO:0000313" key="4">
    <source>
        <dbReference type="EMBL" id="KIY44782.1"/>
    </source>
</evidence>